<name>A0ABW5GRR7_9PSEU</name>
<dbReference type="SUPFAM" id="SSF52540">
    <property type="entry name" value="P-loop containing nucleoside triphosphate hydrolases"/>
    <property type="match status" value="1"/>
</dbReference>
<sequence length="942" mass="99690">MTTPLFGRDAHLAAITDALTAEKPGHLVLSGISGAGKSALLDNAADLAVRNGHRVLWAGAHPLEQDYAFGLVRQLFQPVIAELSEPDRTALFAGAVAPGVAAVWPEPGPPAEAGDSHFAVPHALYWLAVRLAEQGPIVLVVDDVQWADEASLRWLAYLAGRVDPVPLLLIAARTTGMRGAAEALVDQLTGQLRPVPVSGLSEPDVAAFARAALSAEPGRGFVAACREVTGGNPFLLGELLATLAGEGVPPTEDAITRLAEFSPHEVSRWVLTRIRRADPAASAACAAVAEAMAILGESAYPPIVAAVAGLSEEATGHAADVLSRMGLLHGRAPIRFAHSIVRAAVDGEIPAGRRRTVHAQAARVLDARGGDAERIAAHLLACDPIGEPWAAGALRRAARLALHRGVAEPAIRYLRRALAEGGDEAARIVVTAELGRAELSVDLRSAAAHLTDAFEAVVALPRASWPDRLFTATVAKDLTLATGASGNFSMGRDVLDQVAAALGDSEPQLVCDLEAYAIGAGVGIPGFPHEERLARLRARAASFPDSALLAAALTAHHRSGTGTDRERVVEDLGRAWDMPAASAIERLGAFAFCAAGLCRADEFDLAARFSEALIAGASLAGQPMFAELGHALHGVVAFHTGRLTDALDEARAAIELRDSLSGGSWSASGWEGHLIRVHLARGEFEAAEQLLASAGEPGTWQPSYFVNWLLYERGQVRSLRGDLEGALADYRECGRSLAGYDIHNPAEIPWRSRAALVSHRLGRTGPAVELATEELELARRWGAPRALGQALRALGRITRDTEPLVESVAVLADSPAKLARAFSLFHLGLAHHRESRRADARTVLTQAHHLAHECGALRLAENAAEAIKRIAGRRPNAPRIGVAALTAQERRIADRAAAGAGNREIAEELFLTLRTVEQHLTSVYRKLGIDGRRELAGALRSR</sequence>
<dbReference type="PANTHER" id="PTHR16305:SF35">
    <property type="entry name" value="TRANSCRIPTIONAL ACTIVATOR DOMAIN"/>
    <property type="match status" value="1"/>
</dbReference>
<feature type="domain" description="HTH luxR-type" evidence="3">
    <location>
        <begin position="878"/>
        <end position="942"/>
    </location>
</feature>
<dbReference type="Gene3D" id="3.40.50.300">
    <property type="entry name" value="P-loop containing nucleotide triphosphate hydrolases"/>
    <property type="match status" value="1"/>
</dbReference>
<dbReference type="Pfam" id="PF00196">
    <property type="entry name" value="GerE"/>
    <property type="match status" value="1"/>
</dbReference>
<dbReference type="InterPro" id="IPR036388">
    <property type="entry name" value="WH-like_DNA-bd_sf"/>
</dbReference>
<keyword evidence="2 4" id="KW-0067">ATP-binding</keyword>
<dbReference type="InterPro" id="IPR016032">
    <property type="entry name" value="Sig_transdc_resp-reg_C-effctor"/>
</dbReference>
<accession>A0ABW5GRR7</accession>
<dbReference type="InterPro" id="IPR041664">
    <property type="entry name" value="AAA_16"/>
</dbReference>
<comment type="caution">
    <text evidence="4">The sequence shown here is derived from an EMBL/GenBank/DDBJ whole genome shotgun (WGS) entry which is preliminary data.</text>
</comment>
<dbReference type="Pfam" id="PF13191">
    <property type="entry name" value="AAA_16"/>
    <property type="match status" value="1"/>
</dbReference>
<organism evidence="4 5">
    <name type="scientific">Amycolatopsis samaneae</name>
    <dbReference type="NCBI Taxonomy" id="664691"/>
    <lineage>
        <taxon>Bacteria</taxon>
        <taxon>Bacillati</taxon>
        <taxon>Actinomycetota</taxon>
        <taxon>Actinomycetes</taxon>
        <taxon>Pseudonocardiales</taxon>
        <taxon>Pseudonocardiaceae</taxon>
        <taxon>Amycolatopsis</taxon>
    </lineage>
</organism>
<dbReference type="Gene3D" id="1.10.10.10">
    <property type="entry name" value="Winged helix-like DNA-binding domain superfamily/Winged helix DNA-binding domain"/>
    <property type="match status" value="1"/>
</dbReference>
<dbReference type="InterPro" id="IPR027417">
    <property type="entry name" value="P-loop_NTPase"/>
</dbReference>
<dbReference type="PANTHER" id="PTHR16305">
    <property type="entry name" value="TESTICULAR SOLUBLE ADENYLYL CYCLASE"/>
    <property type="match status" value="1"/>
</dbReference>
<proteinExistence type="predicted"/>
<dbReference type="CDD" id="cd06170">
    <property type="entry name" value="LuxR_C_like"/>
    <property type="match status" value="1"/>
</dbReference>
<reference evidence="5" key="1">
    <citation type="journal article" date="2019" name="Int. J. Syst. Evol. Microbiol.">
        <title>The Global Catalogue of Microorganisms (GCM) 10K type strain sequencing project: providing services to taxonomists for standard genome sequencing and annotation.</title>
        <authorList>
            <consortium name="The Broad Institute Genomics Platform"/>
            <consortium name="The Broad Institute Genome Sequencing Center for Infectious Disease"/>
            <person name="Wu L."/>
            <person name="Ma J."/>
        </authorList>
    </citation>
    <scope>NUCLEOTIDE SEQUENCE [LARGE SCALE GENOMIC DNA]</scope>
    <source>
        <strain evidence="5">CGMCC 4.7643</strain>
    </source>
</reference>
<dbReference type="InterPro" id="IPR000792">
    <property type="entry name" value="Tscrpt_reg_LuxR_C"/>
</dbReference>
<evidence type="ECO:0000259" key="3">
    <source>
        <dbReference type="PROSITE" id="PS50043"/>
    </source>
</evidence>
<gene>
    <name evidence="4" type="ORF">ACFSYJ_32960</name>
</gene>
<evidence type="ECO:0000256" key="1">
    <source>
        <dbReference type="ARBA" id="ARBA00022741"/>
    </source>
</evidence>
<dbReference type="SMART" id="SM00421">
    <property type="entry name" value="HTH_LUXR"/>
    <property type="match status" value="1"/>
</dbReference>
<keyword evidence="1" id="KW-0547">Nucleotide-binding</keyword>
<dbReference type="RefSeq" id="WP_345400267.1">
    <property type="nucleotide sequence ID" value="NZ_BAABHG010000011.1"/>
</dbReference>
<dbReference type="GO" id="GO:0005524">
    <property type="term" value="F:ATP binding"/>
    <property type="evidence" value="ECO:0007669"/>
    <property type="project" value="UniProtKB-KW"/>
</dbReference>
<dbReference type="SUPFAM" id="SSF48452">
    <property type="entry name" value="TPR-like"/>
    <property type="match status" value="1"/>
</dbReference>
<dbReference type="Proteomes" id="UP001597419">
    <property type="component" value="Unassembled WGS sequence"/>
</dbReference>
<evidence type="ECO:0000256" key="2">
    <source>
        <dbReference type="ARBA" id="ARBA00022840"/>
    </source>
</evidence>
<dbReference type="PROSITE" id="PS50043">
    <property type="entry name" value="HTH_LUXR_2"/>
    <property type="match status" value="1"/>
</dbReference>
<dbReference type="Gene3D" id="1.25.40.10">
    <property type="entry name" value="Tetratricopeptide repeat domain"/>
    <property type="match status" value="1"/>
</dbReference>
<dbReference type="PRINTS" id="PR00038">
    <property type="entry name" value="HTHLUXR"/>
</dbReference>
<dbReference type="InterPro" id="IPR011990">
    <property type="entry name" value="TPR-like_helical_dom_sf"/>
</dbReference>
<dbReference type="EMBL" id="JBHUKU010000021">
    <property type="protein sequence ID" value="MFD2463463.1"/>
    <property type="molecule type" value="Genomic_DNA"/>
</dbReference>
<evidence type="ECO:0000313" key="5">
    <source>
        <dbReference type="Proteomes" id="UP001597419"/>
    </source>
</evidence>
<evidence type="ECO:0000313" key="4">
    <source>
        <dbReference type="EMBL" id="MFD2463463.1"/>
    </source>
</evidence>
<dbReference type="SUPFAM" id="SSF46894">
    <property type="entry name" value="C-terminal effector domain of the bipartite response regulators"/>
    <property type="match status" value="1"/>
</dbReference>
<protein>
    <submittedName>
        <fullName evidence="4">ATP-binding protein</fullName>
    </submittedName>
</protein>
<dbReference type="PROSITE" id="PS00622">
    <property type="entry name" value="HTH_LUXR_1"/>
    <property type="match status" value="1"/>
</dbReference>
<keyword evidence="5" id="KW-1185">Reference proteome</keyword>